<feature type="transmembrane region" description="Helical" evidence="8">
    <location>
        <begin position="305"/>
        <end position="324"/>
    </location>
</feature>
<feature type="transmembrane region" description="Helical" evidence="8">
    <location>
        <begin position="133"/>
        <end position="152"/>
    </location>
</feature>
<dbReference type="GO" id="GO:0008137">
    <property type="term" value="F:NADH dehydrogenase (ubiquinone) activity"/>
    <property type="evidence" value="ECO:0007669"/>
    <property type="project" value="InterPro"/>
</dbReference>
<feature type="transmembrane region" description="Helical" evidence="8">
    <location>
        <begin position="33"/>
        <end position="54"/>
    </location>
</feature>
<dbReference type="PRINTS" id="PR01437">
    <property type="entry name" value="NUOXDRDTASE4"/>
</dbReference>
<evidence type="ECO:0000256" key="1">
    <source>
        <dbReference type="ARBA" id="ARBA00004651"/>
    </source>
</evidence>
<comment type="similarity">
    <text evidence="2">Belongs to the CPA3 antiporters (TC 2.A.63) subunit D family.</text>
</comment>
<dbReference type="InterPro" id="IPR050586">
    <property type="entry name" value="CPA3_Na-H_Antiporter_D"/>
</dbReference>
<feature type="transmembrane region" description="Helical" evidence="8">
    <location>
        <begin position="245"/>
        <end position="268"/>
    </location>
</feature>
<name>A0A846QPG8_9BACT</name>
<evidence type="ECO:0000256" key="2">
    <source>
        <dbReference type="ARBA" id="ARBA00005346"/>
    </source>
</evidence>
<evidence type="ECO:0000256" key="7">
    <source>
        <dbReference type="RuleBase" id="RU000320"/>
    </source>
</evidence>
<feature type="transmembrane region" description="Helical" evidence="8">
    <location>
        <begin position="74"/>
        <end position="97"/>
    </location>
</feature>
<dbReference type="GO" id="GO:0042773">
    <property type="term" value="P:ATP synthesis coupled electron transport"/>
    <property type="evidence" value="ECO:0007669"/>
    <property type="project" value="InterPro"/>
</dbReference>
<feature type="transmembrane region" description="Helical" evidence="8">
    <location>
        <begin position="462"/>
        <end position="481"/>
    </location>
</feature>
<keyword evidence="6 8" id="KW-0472">Membrane</keyword>
<proteinExistence type="inferred from homology"/>
<feature type="transmembrane region" description="Helical" evidence="8">
    <location>
        <begin position="408"/>
        <end position="429"/>
    </location>
</feature>
<keyword evidence="5 8" id="KW-1133">Transmembrane helix</keyword>
<keyword evidence="11" id="KW-1185">Reference proteome</keyword>
<feature type="transmembrane region" description="Helical" evidence="8">
    <location>
        <begin position="336"/>
        <end position="355"/>
    </location>
</feature>
<dbReference type="PANTHER" id="PTHR42703:SF1">
    <property type="entry name" value="NA(+)_H(+) ANTIPORTER SUBUNIT D1"/>
    <property type="match status" value="1"/>
</dbReference>
<evidence type="ECO:0000259" key="9">
    <source>
        <dbReference type="Pfam" id="PF00361"/>
    </source>
</evidence>
<comment type="subcellular location">
    <subcellularLocation>
        <location evidence="1">Cell membrane</location>
        <topology evidence="1">Multi-pass membrane protein</topology>
    </subcellularLocation>
    <subcellularLocation>
        <location evidence="7">Membrane</location>
        <topology evidence="7">Multi-pass membrane protein</topology>
    </subcellularLocation>
</comment>
<accession>A0A846QPG8</accession>
<dbReference type="InterPro" id="IPR001750">
    <property type="entry name" value="ND/Mrp_TM"/>
</dbReference>
<dbReference type="RefSeq" id="WP_167940195.1">
    <property type="nucleotide sequence ID" value="NZ_JAATJA010000001.1"/>
</dbReference>
<organism evidence="10 11">
    <name type="scientific">Desulfobaculum xiamenense</name>
    <dbReference type="NCBI Taxonomy" id="995050"/>
    <lineage>
        <taxon>Bacteria</taxon>
        <taxon>Pseudomonadati</taxon>
        <taxon>Thermodesulfobacteriota</taxon>
        <taxon>Desulfovibrionia</taxon>
        <taxon>Desulfovibrionales</taxon>
        <taxon>Desulfovibrionaceae</taxon>
        <taxon>Desulfobaculum</taxon>
    </lineage>
</organism>
<protein>
    <submittedName>
        <fullName evidence="10">Multicomponent Na+:H+ antiporter subunit D</fullName>
    </submittedName>
</protein>
<dbReference type="AlphaFoldDB" id="A0A846QPG8"/>
<comment type="caution">
    <text evidence="10">The sequence shown here is derived from an EMBL/GenBank/DDBJ whole genome shotgun (WGS) entry which is preliminary data.</text>
</comment>
<dbReference type="Proteomes" id="UP000580856">
    <property type="component" value="Unassembled WGS sequence"/>
</dbReference>
<dbReference type="PANTHER" id="PTHR42703">
    <property type="entry name" value="NADH DEHYDROGENASE"/>
    <property type="match status" value="1"/>
</dbReference>
<feature type="transmembrane region" description="Helical" evidence="8">
    <location>
        <begin position="205"/>
        <end position="224"/>
    </location>
</feature>
<feature type="transmembrane region" description="Helical" evidence="8">
    <location>
        <begin position="376"/>
        <end position="402"/>
    </location>
</feature>
<keyword evidence="3" id="KW-1003">Cell membrane</keyword>
<gene>
    <name evidence="10" type="ORF">GGQ74_000754</name>
</gene>
<feature type="transmembrane region" description="Helical" evidence="8">
    <location>
        <begin position="164"/>
        <end position="185"/>
    </location>
</feature>
<evidence type="ECO:0000313" key="11">
    <source>
        <dbReference type="Proteomes" id="UP000580856"/>
    </source>
</evidence>
<evidence type="ECO:0000256" key="8">
    <source>
        <dbReference type="SAM" id="Phobius"/>
    </source>
</evidence>
<evidence type="ECO:0000256" key="6">
    <source>
        <dbReference type="ARBA" id="ARBA00023136"/>
    </source>
</evidence>
<evidence type="ECO:0000256" key="3">
    <source>
        <dbReference type="ARBA" id="ARBA00022475"/>
    </source>
</evidence>
<dbReference type="GO" id="GO:0005886">
    <property type="term" value="C:plasma membrane"/>
    <property type="evidence" value="ECO:0007669"/>
    <property type="project" value="UniProtKB-SubCell"/>
</dbReference>
<reference evidence="10 11" key="1">
    <citation type="submission" date="2020-03" db="EMBL/GenBank/DDBJ databases">
        <title>Genomic Encyclopedia of Type Strains, Phase IV (KMG-IV): sequencing the most valuable type-strain genomes for metagenomic binning, comparative biology and taxonomic classification.</title>
        <authorList>
            <person name="Goeker M."/>
        </authorList>
    </citation>
    <scope>NUCLEOTIDE SEQUENCE [LARGE SCALE GENOMIC DNA]</scope>
    <source>
        <strain evidence="10 11">DSM 24233</strain>
    </source>
</reference>
<feature type="domain" description="NADH:quinone oxidoreductase/Mrp antiporter transmembrane" evidence="9">
    <location>
        <begin position="131"/>
        <end position="423"/>
    </location>
</feature>
<sequence length="499" mass="53466">MNQYPALILIAPLLSAFAVAIGGWFGRRIHFPVAVAALGVSVLSAIGLLLEVLADGPFSYRLGGWAPPFGIEYYIDYLNALVLVLVSGLGFVNLIATRPDVERCYEGKVPVFYTLYLLSVAGHLGIVVTGDAFNLYVLLEIAALSGYALLAMGSARSALSTLRYLFMGTVGASFYLLGVGYMYIMTGSLNMQDLASILPGLYGNPAIMASFGLVLAGVFVKMAFFPVHAWLPGAYGDAGSPASSLIAPMTTKVMVYAMIRMMLTVYTPDFVFSSPVFCEGVVWAAVAAMLAGAFFALASRDLKRMLTFILISEVGYMVGGAWLGNRVGMTGSILHIVNDAVMTLCVFLCVGCIAYRNRSTRFEDLKGLFRRQPFTMAALVIGALAMIGVPPTCGFFSKWYLILGGLQAGHFGFVAALVLSSLINIVLFFRIFEIAYFEPFAEGHGHEHGHGPAPEPINDAPWSMVVPLLLVAAGLIVLGVFSGDIVTRVIDFAIPANIV</sequence>
<dbReference type="EMBL" id="JAATJA010000001">
    <property type="protein sequence ID" value="NJB67114.1"/>
    <property type="molecule type" value="Genomic_DNA"/>
</dbReference>
<dbReference type="InterPro" id="IPR003918">
    <property type="entry name" value="NADH_UbQ_OxRdtase"/>
</dbReference>
<feature type="transmembrane region" description="Helical" evidence="8">
    <location>
        <begin position="109"/>
        <end position="127"/>
    </location>
</feature>
<keyword evidence="4 7" id="KW-0812">Transmembrane</keyword>
<evidence type="ECO:0000256" key="5">
    <source>
        <dbReference type="ARBA" id="ARBA00022989"/>
    </source>
</evidence>
<evidence type="ECO:0000256" key="4">
    <source>
        <dbReference type="ARBA" id="ARBA00022692"/>
    </source>
</evidence>
<dbReference type="Pfam" id="PF00361">
    <property type="entry name" value="Proton_antipo_M"/>
    <property type="match status" value="1"/>
</dbReference>
<feature type="transmembrane region" description="Helical" evidence="8">
    <location>
        <begin position="280"/>
        <end position="298"/>
    </location>
</feature>
<evidence type="ECO:0000313" key="10">
    <source>
        <dbReference type="EMBL" id="NJB67114.1"/>
    </source>
</evidence>
<feature type="transmembrane region" description="Helical" evidence="8">
    <location>
        <begin position="6"/>
        <end position="26"/>
    </location>
</feature>